<accession>A0ABQ9F5N7</accession>
<organism evidence="2 3">
    <name type="scientific">Tegillarca granosa</name>
    <name type="common">Malaysian cockle</name>
    <name type="synonym">Anadara granosa</name>
    <dbReference type="NCBI Taxonomy" id="220873"/>
    <lineage>
        <taxon>Eukaryota</taxon>
        <taxon>Metazoa</taxon>
        <taxon>Spiralia</taxon>
        <taxon>Lophotrochozoa</taxon>
        <taxon>Mollusca</taxon>
        <taxon>Bivalvia</taxon>
        <taxon>Autobranchia</taxon>
        <taxon>Pteriomorphia</taxon>
        <taxon>Arcoida</taxon>
        <taxon>Arcoidea</taxon>
        <taxon>Arcidae</taxon>
        <taxon>Tegillarca</taxon>
    </lineage>
</organism>
<keyword evidence="1" id="KW-0812">Transmembrane</keyword>
<comment type="caution">
    <text evidence="2">The sequence shown here is derived from an EMBL/GenBank/DDBJ whole genome shotgun (WGS) entry which is preliminary data.</text>
</comment>
<keyword evidence="1" id="KW-0472">Membrane</keyword>
<gene>
    <name evidence="2" type="ORF">KUTeg_010017</name>
</gene>
<dbReference type="Proteomes" id="UP001217089">
    <property type="component" value="Unassembled WGS sequence"/>
</dbReference>
<proteinExistence type="predicted"/>
<keyword evidence="1" id="KW-1133">Transmembrane helix</keyword>
<evidence type="ECO:0000256" key="1">
    <source>
        <dbReference type="SAM" id="Phobius"/>
    </source>
</evidence>
<keyword evidence="3" id="KW-1185">Reference proteome</keyword>
<sequence>MVRTILEIVRISGDMSIANNVTVEYPENICSLNVTHMNTVLRARKMEVRIATHFIVTSFNIMSLSCCLIMIIASIYVIVKLRRNKKDLARTTRGNKEKRRSAFMRASAHKRISEDKRFIRIFIFTWAECLDVIEISIGPDTIGFLLQSA</sequence>
<dbReference type="EMBL" id="JARBDR010000440">
    <property type="protein sequence ID" value="KAJ8312644.1"/>
    <property type="molecule type" value="Genomic_DNA"/>
</dbReference>
<evidence type="ECO:0008006" key="4">
    <source>
        <dbReference type="Google" id="ProtNLM"/>
    </source>
</evidence>
<feature type="non-terminal residue" evidence="2">
    <location>
        <position position="149"/>
    </location>
</feature>
<evidence type="ECO:0000313" key="2">
    <source>
        <dbReference type="EMBL" id="KAJ8312644.1"/>
    </source>
</evidence>
<evidence type="ECO:0000313" key="3">
    <source>
        <dbReference type="Proteomes" id="UP001217089"/>
    </source>
</evidence>
<reference evidence="2 3" key="1">
    <citation type="submission" date="2022-12" db="EMBL/GenBank/DDBJ databases">
        <title>Chromosome-level genome of Tegillarca granosa.</title>
        <authorList>
            <person name="Kim J."/>
        </authorList>
    </citation>
    <scope>NUCLEOTIDE SEQUENCE [LARGE SCALE GENOMIC DNA]</scope>
    <source>
        <strain evidence="2">Teg-2019</strain>
        <tissue evidence="2">Adductor muscle</tissue>
    </source>
</reference>
<feature type="transmembrane region" description="Helical" evidence="1">
    <location>
        <begin position="54"/>
        <end position="79"/>
    </location>
</feature>
<name>A0ABQ9F5N7_TEGGR</name>
<protein>
    <recommendedName>
        <fullName evidence="4">Transmembrane protein</fullName>
    </recommendedName>
</protein>